<proteinExistence type="predicted"/>
<gene>
    <name evidence="1" type="ORF">OE104_05735</name>
</gene>
<accession>A0A9E8LW66</accession>
<dbReference type="RefSeq" id="WP_275418615.1">
    <property type="nucleotide sequence ID" value="NZ_CP106878.1"/>
</dbReference>
<dbReference type="AlphaFoldDB" id="A0A9E8LW66"/>
<evidence type="ECO:0000313" key="2">
    <source>
        <dbReference type="Proteomes" id="UP001164718"/>
    </source>
</evidence>
<keyword evidence="2" id="KW-1185">Reference proteome</keyword>
<organism evidence="1 2">
    <name type="scientific">Fervidibacillus albus</name>
    <dbReference type="NCBI Taxonomy" id="2980026"/>
    <lineage>
        <taxon>Bacteria</taxon>
        <taxon>Bacillati</taxon>
        <taxon>Bacillota</taxon>
        <taxon>Bacilli</taxon>
        <taxon>Bacillales</taxon>
        <taxon>Bacillaceae</taxon>
        <taxon>Fervidibacillus</taxon>
    </lineage>
</organism>
<evidence type="ECO:0000313" key="1">
    <source>
        <dbReference type="EMBL" id="WAA10812.1"/>
    </source>
</evidence>
<dbReference type="KEGG" id="faf:OE104_05735"/>
<name>A0A9E8LW66_9BACI</name>
<reference evidence="1" key="1">
    <citation type="submission" date="2022-09" db="EMBL/GenBank/DDBJ databases">
        <title>Complete Genomes of Fervidibacillus albus and Fervidibacillus halotolerans isolated from tidal flat sediments.</title>
        <authorList>
            <person name="Kwon K.K."/>
            <person name="Yang S.-H."/>
            <person name="Park M.J."/>
            <person name="Oh H.-M."/>
        </authorList>
    </citation>
    <scope>NUCLEOTIDE SEQUENCE</scope>
    <source>
        <strain evidence="1">MEBiC13591</strain>
    </source>
</reference>
<protein>
    <submittedName>
        <fullName evidence="1">Uncharacterized protein</fullName>
    </submittedName>
</protein>
<sequence length="82" mass="9693">MKDIVFTLELDDNWANEKANEYLEKGWTLLHVGTKTIDENCYSTVYVVGANQEQYEKYKEELKEPSELEKLIKRVNSELDVY</sequence>
<dbReference type="Proteomes" id="UP001164718">
    <property type="component" value="Chromosome"/>
</dbReference>
<dbReference type="EMBL" id="CP106878">
    <property type="protein sequence ID" value="WAA10812.1"/>
    <property type="molecule type" value="Genomic_DNA"/>
</dbReference>